<evidence type="ECO:0000313" key="1">
    <source>
        <dbReference type="EMBL" id="QGZ63123.1"/>
    </source>
</evidence>
<reference evidence="1 2" key="1">
    <citation type="submission" date="2019-12" db="EMBL/GenBank/DDBJ databases">
        <title>Paraburkholderia acidiphila 7Q-K02 sp. nov and Paraburkholderia acidisoli DHF22 sp. nov., two strains isolated from forest soil.</title>
        <authorList>
            <person name="Gao Z."/>
            <person name="Qiu L."/>
        </authorList>
    </citation>
    <scope>NUCLEOTIDE SEQUENCE [LARGE SCALE GENOMIC DNA]</scope>
    <source>
        <strain evidence="1 2">DHF22</strain>
    </source>
</reference>
<dbReference type="EMBL" id="CP046914">
    <property type="protein sequence ID" value="QGZ63123.1"/>
    <property type="molecule type" value="Genomic_DNA"/>
</dbReference>
<organism evidence="1 2">
    <name type="scientific">Paraburkholderia acidisoli</name>
    <dbReference type="NCBI Taxonomy" id="2571748"/>
    <lineage>
        <taxon>Bacteria</taxon>
        <taxon>Pseudomonadati</taxon>
        <taxon>Pseudomonadota</taxon>
        <taxon>Betaproteobacteria</taxon>
        <taxon>Burkholderiales</taxon>
        <taxon>Burkholderiaceae</taxon>
        <taxon>Paraburkholderia</taxon>
    </lineage>
</organism>
<dbReference type="Proteomes" id="UP000433577">
    <property type="component" value="Chromosome 2"/>
</dbReference>
<accession>A0A7Z2GJS2</accession>
<keyword evidence="2" id="KW-1185">Reference proteome</keyword>
<evidence type="ECO:0000313" key="2">
    <source>
        <dbReference type="Proteomes" id="UP000433577"/>
    </source>
</evidence>
<name>A0A7Z2GJS2_9BURK</name>
<proteinExistence type="predicted"/>
<sequence>MEAGRRKVKASASEYHGFIGRNAVACKRRKSASWTMKTGAANRDIAGLAFLLRLRLHWHASIVAYFSPRAVIPP</sequence>
<dbReference type="KEGG" id="pacs:FAZ98_15020"/>
<protein>
    <submittedName>
        <fullName evidence="1">Uncharacterized protein</fullName>
    </submittedName>
</protein>
<dbReference type="RefSeq" id="WP_158952116.1">
    <property type="nucleotide sequence ID" value="NZ_CP046914.1"/>
</dbReference>
<dbReference type="AlphaFoldDB" id="A0A7Z2GJS2"/>
<gene>
    <name evidence="1" type="ORF">FAZ98_15020</name>
</gene>